<accession>A0A9J6CIC2</accession>
<reference evidence="8" key="1">
    <citation type="submission" date="2021-03" db="EMBL/GenBank/DDBJ databases">
        <title>Chromosome level genome of the anhydrobiotic midge Polypedilum vanderplanki.</title>
        <authorList>
            <person name="Yoshida Y."/>
            <person name="Kikawada T."/>
            <person name="Gusev O."/>
        </authorList>
    </citation>
    <scope>NUCLEOTIDE SEQUENCE</scope>
    <source>
        <strain evidence="8">NIAS01</strain>
        <tissue evidence="8">Whole body or cell culture</tissue>
    </source>
</reference>
<dbReference type="GO" id="GO:0016705">
    <property type="term" value="F:oxidoreductase activity, acting on paired donors, with incorporation or reduction of molecular oxygen"/>
    <property type="evidence" value="ECO:0007669"/>
    <property type="project" value="InterPro"/>
</dbReference>
<evidence type="ECO:0000313" key="8">
    <source>
        <dbReference type="EMBL" id="KAG5681624.1"/>
    </source>
</evidence>
<protein>
    <recommendedName>
        <fullName evidence="10">Cytochrome P450</fullName>
    </recommendedName>
</protein>
<dbReference type="Pfam" id="PF00067">
    <property type="entry name" value="p450"/>
    <property type="match status" value="1"/>
</dbReference>
<name>A0A9J6CIC2_POLVA</name>
<evidence type="ECO:0000256" key="1">
    <source>
        <dbReference type="ARBA" id="ARBA00001971"/>
    </source>
</evidence>
<keyword evidence="5" id="KW-0560">Oxidoreductase</keyword>
<evidence type="ECO:0000256" key="4">
    <source>
        <dbReference type="ARBA" id="ARBA00022723"/>
    </source>
</evidence>
<dbReference type="AlphaFoldDB" id="A0A9J6CIC2"/>
<dbReference type="PANTHER" id="PTHR24291:SF50">
    <property type="entry name" value="BIFUNCTIONAL ALBAFLAVENONE MONOOXYGENASE_TERPENE SYNTHASE"/>
    <property type="match status" value="1"/>
</dbReference>
<keyword evidence="9" id="KW-1185">Reference proteome</keyword>
<dbReference type="PANTHER" id="PTHR24291">
    <property type="entry name" value="CYTOCHROME P450 FAMILY 4"/>
    <property type="match status" value="1"/>
</dbReference>
<dbReference type="InterPro" id="IPR050196">
    <property type="entry name" value="Cytochrome_P450_Monoox"/>
</dbReference>
<evidence type="ECO:0000256" key="2">
    <source>
        <dbReference type="ARBA" id="ARBA00010617"/>
    </source>
</evidence>
<evidence type="ECO:0000256" key="7">
    <source>
        <dbReference type="ARBA" id="ARBA00023033"/>
    </source>
</evidence>
<keyword evidence="6" id="KW-0408">Iron</keyword>
<dbReference type="InterPro" id="IPR036396">
    <property type="entry name" value="Cyt_P450_sf"/>
</dbReference>
<gene>
    <name evidence="8" type="ORF">PVAND_011040</name>
</gene>
<evidence type="ECO:0008006" key="10">
    <source>
        <dbReference type="Google" id="ProtNLM"/>
    </source>
</evidence>
<proteinExistence type="inferred from homology"/>
<evidence type="ECO:0000313" key="9">
    <source>
        <dbReference type="Proteomes" id="UP001107558"/>
    </source>
</evidence>
<dbReference type="InterPro" id="IPR001128">
    <property type="entry name" value="Cyt_P450"/>
</dbReference>
<dbReference type="Proteomes" id="UP001107558">
    <property type="component" value="Chromosome 1"/>
</dbReference>
<comment type="cofactor">
    <cofactor evidence="1">
        <name>heme</name>
        <dbReference type="ChEBI" id="CHEBI:30413"/>
    </cofactor>
</comment>
<comment type="caution">
    <text evidence="8">The sequence shown here is derived from an EMBL/GenBank/DDBJ whole genome shotgun (WGS) entry which is preliminary data.</text>
</comment>
<dbReference type="SUPFAM" id="SSF48264">
    <property type="entry name" value="Cytochrome P450"/>
    <property type="match status" value="1"/>
</dbReference>
<keyword evidence="3" id="KW-0349">Heme</keyword>
<comment type="similarity">
    <text evidence="2">Belongs to the cytochrome P450 family.</text>
</comment>
<keyword evidence="4" id="KW-0479">Metal-binding</keyword>
<organism evidence="8 9">
    <name type="scientific">Polypedilum vanderplanki</name>
    <name type="common">Sleeping chironomid midge</name>
    <dbReference type="NCBI Taxonomy" id="319348"/>
    <lineage>
        <taxon>Eukaryota</taxon>
        <taxon>Metazoa</taxon>
        <taxon>Ecdysozoa</taxon>
        <taxon>Arthropoda</taxon>
        <taxon>Hexapoda</taxon>
        <taxon>Insecta</taxon>
        <taxon>Pterygota</taxon>
        <taxon>Neoptera</taxon>
        <taxon>Endopterygota</taxon>
        <taxon>Diptera</taxon>
        <taxon>Nematocera</taxon>
        <taxon>Chironomoidea</taxon>
        <taxon>Chironomidae</taxon>
        <taxon>Chironominae</taxon>
        <taxon>Polypedilum</taxon>
        <taxon>Polypedilum</taxon>
    </lineage>
</organism>
<dbReference type="Gene3D" id="1.10.630.10">
    <property type="entry name" value="Cytochrome P450"/>
    <property type="match status" value="1"/>
</dbReference>
<sequence>MLLATHQEIQDRVAAEIKEVFYSDDIEISYDNIVKLEYLERVIKESLRLCPVVPVCKTLLKNYQLKEIFLFVPYTRTEINSYKSN</sequence>
<dbReference type="GO" id="GO:0005506">
    <property type="term" value="F:iron ion binding"/>
    <property type="evidence" value="ECO:0007669"/>
    <property type="project" value="InterPro"/>
</dbReference>
<dbReference type="EMBL" id="JADBJN010000001">
    <property type="protein sequence ID" value="KAG5681624.1"/>
    <property type="molecule type" value="Genomic_DNA"/>
</dbReference>
<evidence type="ECO:0000256" key="6">
    <source>
        <dbReference type="ARBA" id="ARBA00023004"/>
    </source>
</evidence>
<evidence type="ECO:0000256" key="3">
    <source>
        <dbReference type="ARBA" id="ARBA00022617"/>
    </source>
</evidence>
<evidence type="ECO:0000256" key="5">
    <source>
        <dbReference type="ARBA" id="ARBA00023002"/>
    </source>
</evidence>
<dbReference type="OrthoDB" id="1470350at2759"/>
<dbReference type="GO" id="GO:0004497">
    <property type="term" value="F:monooxygenase activity"/>
    <property type="evidence" value="ECO:0007669"/>
    <property type="project" value="UniProtKB-KW"/>
</dbReference>
<dbReference type="GO" id="GO:0020037">
    <property type="term" value="F:heme binding"/>
    <property type="evidence" value="ECO:0007669"/>
    <property type="project" value="InterPro"/>
</dbReference>
<keyword evidence="7" id="KW-0503">Monooxygenase</keyword>